<proteinExistence type="inferred from homology"/>
<keyword evidence="4" id="KW-0413">Isomerase</keyword>
<dbReference type="PANTHER" id="PTHR11092">
    <property type="entry name" value="SUGAR NUCLEOTIDE EPIMERASE RELATED"/>
    <property type="match status" value="1"/>
</dbReference>
<dbReference type="KEGG" id="cnr:EB819_06420"/>
<keyword evidence="5" id="KW-1185">Reference proteome</keyword>
<dbReference type="NCBIfam" id="TIGR01777">
    <property type="entry name" value="yfcH"/>
    <property type="match status" value="1"/>
</dbReference>
<gene>
    <name evidence="4" type="ORF">BHF72_1159</name>
</gene>
<evidence type="ECO:0000313" key="4">
    <source>
        <dbReference type="EMBL" id="OEL12405.1"/>
    </source>
</evidence>
<feature type="domain" description="DUF1731" evidence="3">
    <location>
        <begin position="250"/>
        <end position="296"/>
    </location>
</feature>
<evidence type="ECO:0000259" key="3">
    <source>
        <dbReference type="Pfam" id="PF08338"/>
    </source>
</evidence>
<evidence type="ECO:0000256" key="1">
    <source>
        <dbReference type="ARBA" id="ARBA00009353"/>
    </source>
</evidence>
<dbReference type="InterPro" id="IPR013549">
    <property type="entry name" value="DUF1731"/>
</dbReference>
<sequence>MKILVTGATGLIGKYLVRKLKEIGHEIVILTRKKTGKPNEFQWNPDQNFIEDAAFENIEAIIHLAGATIAKRWTKEYKKELYSSRINAANLLKSYCEKHQIKLKSFISASGINYYGTYTSDEILTENSPIKKLDFLAELSVDWEKSAYQFSEISERVVCLRTAMVLAKEGGSFVPLKKLTDFNLASPVGTGKQWMNWIHIEDLANMYVEAIENPQYNGSYNAVADETVTNETFMKSMAQKSNKFFLPIPVPAFMMKLIMGEMSSIILEGSRASNEKIKSTGFTFKYPNLNHALEDLINQ</sequence>
<dbReference type="AlphaFoldDB" id="A0A1E5UI00"/>
<accession>A0A1E5UI00</accession>
<dbReference type="Pfam" id="PF08338">
    <property type="entry name" value="DUF1731"/>
    <property type="match status" value="1"/>
</dbReference>
<dbReference type="SUPFAM" id="SSF51735">
    <property type="entry name" value="NAD(P)-binding Rossmann-fold domains"/>
    <property type="match status" value="1"/>
</dbReference>
<dbReference type="OrthoDB" id="9801773at2"/>
<comment type="similarity">
    <text evidence="1">Belongs to the NAD(P)-dependent epimerase/dehydratase family. SDR39U1 subfamily.</text>
</comment>
<dbReference type="PANTHER" id="PTHR11092:SF0">
    <property type="entry name" value="EPIMERASE FAMILY PROTEIN SDR39U1"/>
    <property type="match status" value="1"/>
</dbReference>
<comment type="caution">
    <text evidence="4">The sequence shown here is derived from an EMBL/GenBank/DDBJ whole genome shotgun (WGS) entry which is preliminary data.</text>
</comment>
<dbReference type="InterPro" id="IPR001509">
    <property type="entry name" value="Epimerase_deHydtase"/>
</dbReference>
<reference evidence="4 5" key="1">
    <citation type="submission" date="2016-09" db="EMBL/GenBank/DDBJ databases">
        <authorList>
            <person name="Capua I."/>
            <person name="De Benedictis P."/>
            <person name="Joannis T."/>
            <person name="Lombin L.H."/>
            <person name="Cattoli G."/>
        </authorList>
    </citation>
    <scope>NUCLEOTIDE SEQUENCE [LARGE SCALE GENOMIC DNA]</scope>
    <source>
        <strain evidence="4 5">NRS-1</strain>
    </source>
</reference>
<dbReference type="Gene3D" id="3.40.50.720">
    <property type="entry name" value="NAD(P)-binding Rossmann-like Domain"/>
    <property type="match status" value="1"/>
</dbReference>
<organism evidence="4 5">
    <name type="scientific">Cloacibacterium normanense</name>
    <dbReference type="NCBI Taxonomy" id="237258"/>
    <lineage>
        <taxon>Bacteria</taxon>
        <taxon>Pseudomonadati</taxon>
        <taxon>Bacteroidota</taxon>
        <taxon>Flavobacteriia</taxon>
        <taxon>Flavobacteriales</taxon>
        <taxon>Weeksellaceae</taxon>
    </lineage>
</organism>
<name>A0A1E5UI00_9FLAO</name>
<protein>
    <submittedName>
        <fullName evidence="4">3-beta hydroxysteroid dehydrogenase/isomerase family protein</fullName>
    </submittedName>
</protein>
<evidence type="ECO:0000259" key="2">
    <source>
        <dbReference type="Pfam" id="PF01370"/>
    </source>
</evidence>
<dbReference type="GO" id="GO:0016853">
    <property type="term" value="F:isomerase activity"/>
    <property type="evidence" value="ECO:0007669"/>
    <property type="project" value="UniProtKB-KW"/>
</dbReference>
<dbReference type="STRING" id="237258.SAMN04489756_10260"/>
<dbReference type="InterPro" id="IPR036291">
    <property type="entry name" value="NAD(P)-bd_dom_sf"/>
</dbReference>
<dbReference type="Proteomes" id="UP000095601">
    <property type="component" value="Unassembled WGS sequence"/>
</dbReference>
<dbReference type="InterPro" id="IPR010099">
    <property type="entry name" value="SDR39U1"/>
</dbReference>
<evidence type="ECO:0000313" key="5">
    <source>
        <dbReference type="Proteomes" id="UP000095601"/>
    </source>
</evidence>
<feature type="domain" description="NAD-dependent epimerase/dehydratase" evidence="2">
    <location>
        <begin position="3"/>
        <end position="221"/>
    </location>
</feature>
<dbReference type="RefSeq" id="WP_069796683.1">
    <property type="nucleotide sequence ID" value="NZ_CP034157.1"/>
</dbReference>
<dbReference type="Pfam" id="PF01370">
    <property type="entry name" value="Epimerase"/>
    <property type="match status" value="1"/>
</dbReference>
<dbReference type="EMBL" id="MKGI01000005">
    <property type="protein sequence ID" value="OEL12405.1"/>
    <property type="molecule type" value="Genomic_DNA"/>
</dbReference>